<dbReference type="InterPro" id="IPR002937">
    <property type="entry name" value="Amino_oxidase"/>
</dbReference>
<accession>A0A7X0HG07</accession>
<dbReference type="EMBL" id="JACHEM010000007">
    <property type="protein sequence ID" value="MBB6436773.1"/>
    <property type="molecule type" value="Genomic_DNA"/>
</dbReference>
<dbReference type="InterPro" id="IPR052206">
    <property type="entry name" value="Retinol_saturase"/>
</dbReference>
<evidence type="ECO:0000256" key="5">
    <source>
        <dbReference type="ARBA" id="ARBA00023027"/>
    </source>
</evidence>
<dbReference type="Gene3D" id="3.50.50.60">
    <property type="entry name" value="FAD/NAD(P)-binding domain"/>
    <property type="match status" value="2"/>
</dbReference>
<evidence type="ECO:0000256" key="1">
    <source>
        <dbReference type="ARBA" id="ARBA00022630"/>
    </source>
</evidence>
<reference evidence="7 8" key="1">
    <citation type="submission" date="2020-08" db="EMBL/GenBank/DDBJ databases">
        <title>Genomic Encyclopedia of Type Strains, Phase IV (KMG-IV): sequencing the most valuable type-strain genomes for metagenomic binning, comparative biology and taxonomic classification.</title>
        <authorList>
            <person name="Goeker M."/>
        </authorList>
    </citation>
    <scope>NUCLEOTIDE SEQUENCE [LARGE SCALE GENOMIC DNA]</scope>
    <source>
        <strain evidence="7 8">DSM 40141</strain>
    </source>
</reference>
<feature type="domain" description="Amine oxidase" evidence="6">
    <location>
        <begin position="28"/>
        <end position="509"/>
    </location>
</feature>
<keyword evidence="8" id="KW-1185">Reference proteome</keyword>
<dbReference type="PANTHER" id="PTHR46091:SF3">
    <property type="entry name" value="AMINE OXIDASE DOMAIN-CONTAINING PROTEIN"/>
    <property type="match status" value="1"/>
</dbReference>
<protein>
    <submittedName>
        <fullName evidence="7">Phytoene dehydrogenase-like protein</fullName>
    </submittedName>
</protein>
<gene>
    <name evidence="7" type="ORF">HNQ79_003246</name>
</gene>
<dbReference type="PANTHER" id="PTHR46091">
    <property type="entry name" value="BLR7054 PROTEIN"/>
    <property type="match status" value="1"/>
</dbReference>
<evidence type="ECO:0000259" key="6">
    <source>
        <dbReference type="Pfam" id="PF01593"/>
    </source>
</evidence>
<keyword evidence="3" id="KW-0274">FAD</keyword>
<proteinExistence type="predicted"/>
<organism evidence="7 8">
    <name type="scientific">Streptomyces candidus</name>
    <dbReference type="NCBI Taxonomy" id="67283"/>
    <lineage>
        <taxon>Bacteria</taxon>
        <taxon>Bacillati</taxon>
        <taxon>Actinomycetota</taxon>
        <taxon>Actinomycetes</taxon>
        <taxon>Kitasatosporales</taxon>
        <taxon>Streptomycetaceae</taxon>
        <taxon>Streptomyces</taxon>
    </lineage>
</organism>
<dbReference type="PRINTS" id="PR00411">
    <property type="entry name" value="PNDRDTASEI"/>
</dbReference>
<sequence length="557" mass="58762">MASPSDTGLPAGAPPGGGYDTVVVGGGIGGLVCAAYLAVSGRRVLLAEQHDVTGGNAQVFRRRRAYEFDVGMHYVGDCGPDGLLPAILSGLGIGPDRVPFRPLDPDGFDRILLPGVTVDVPVGWDRYLSRLCAALPAERTGLTRCVGVLRAVAADLRGGMTHPPGAQRVPMSAVLTTWGGRPLGDLYDHCALGPAARTLVAAQSGNYGTPPSTTLTSTHATMLDHYLRGAYAPVGSGQTMIATLVEVIEAYGGQVRTRCPVEEILVGDDRQVAGVRLAGGETVRAPLVVSNADYRRTVLGLCGGRGFSPAVVERTRRATMRAAVATAYIALDRPLDMPNTNIWWWAHTDIEQAYAAARKGSDPTFAFLSFGSLKDPGSRTVCPPGHSNFQVMTLVPPLGGPPGRYRRDPSYERGKARLRDALVDIAEQALGPFRSRITHLETATAHTNHRYIQGGSGTPYGFDDWGGHGRRPSIRTGVRGLYAVGANSSFGAGILGTALSGISAAGRILQRPLLAEVCAGAVLADPARFPHRTEGFDPLRISRGRARRDARGLAGIG</sequence>
<comment type="caution">
    <text evidence="7">The sequence shown here is derived from an EMBL/GenBank/DDBJ whole genome shotgun (WGS) entry which is preliminary data.</text>
</comment>
<dbReference type="SUPFAM" id="SSF51905">
    <property type="entry name" value="FAD/NAD(P)-binding domain"/>
    <property type="match status" value="1"/>
</dbReference>
<dbReference type="AlphaFoldDB" id="A0A7X0HG07"/>
<evidence type="ECO:0000256" key="2">
    <source>
        <dbReference type="ARBA" id="ARBA00022729"/>
    </source>
</evidence>
<evidence type="ECO:0000256" key="4">
    <source>
        <dbReference type="ARBA" id="ARBA00022857"/>
    </source>
</evidence>
<evidence type="ECO:0000256" key="3">
    <source>
        <dbReference type="ARBA" id="ARBA00022827"/>
    </source>
</evidence>
<dbReference type="GO" id="GO:0016491">
    <property type="term" value="F:oxidoreductase activity"/>
    <property type="evidence" value="ECO:0007669"/>
    <property type="project" value="InterPro"/>
</dbReference>
<name>A0A7X0HG07_9ACTN</name>
<keyword evidence="5" id="KW-0520">NAD</keyword>
<dbReference type="RefSeq" id="WP_185031518.1">
    <property type="nucleotide sequence ID" value="NZ_BNBN01000010.1"/>
</dbReference>
<dbReference type="Pfam" id="PF01593">
    <property type="entry name" value="Amino_oxidase"/>
    <property type="match status" value="1"/>
</dbReference>
<keyword evidence="2" id="KW-0732">Signal</keyword>
<dbReference type="Proteomes" id="UP000540423">
    <property type="component" value="Unassembled WGS sequence"/>
</dbReference>
<dbReference type="InterPro" id="IPR036188">
    <property type="entry name" value="FAD/NAD-bd_sf"/>
</dbReference>
<keyword evidence="1" id="KW-0285">Flavoprotein</keyword>
<keyword evidence="4" id="KW-0521">NADP</keyword>
<evidence type="ECO:0000313" key="8">
    <source>
        <dbReference type="Proteomes" id="UP000540423"/>
    </source>
</evidence>
<evidence type="ECO:0000313" key="7">
    <source>
        <dbReference type="EMBL" id="MBB6436773.1"/>
    </source>
</evidence>